<gene>
    <name evidence="1" type="ORF">PEDI_03120</name>
</gene>
<evidence type="ECO:0000313" key="1">
    <source>
        <dbReference type="EMBL" id="GJM59760.1"/>
    </source>
</evidence>
<name>A0AAN4VVV2_9BACT</name>
<dbReference type="Proteomes" id="UP001310022">
    <property type="component" value="Unassembled WGS sequence"/>
</dbReference>
<keyword evidence="2" id="KW-1185">Reference proteome</keyword>
<evidence type="ECO:0000313" key="2">
    <source>
        <dbReference type="Proteomes" id="UP001310022"/>
    </source>
</evidence>
<dbReference type="AlphaFoldDB" id="A0AAN4VVV2"/>
<organism evidence="1 2">
    <name type="scientific">Persicobacter diffluens</name>
    <dbReference type="NCBI Taxonomy" id="981"/>
    <lineage>
        <taxon>Bacteria</taxon>
        <taxon>Pseudomonadati</taxon>
        <taxon>Bacteroidota</taxon>
        <taxon>Cytophagia</taxon>
        <taxon>Cytophagales</taxon>
        <taxon>Persicobacteraceae</taxon>
        <taxon>Persicobacter</taxon>
    </lineage>
</organism>
<accession>A0AAN4VVV2</accession>
<protein>
    <recommendedName>
        <fullName evidence="3">DUF1919 domain-containing protein</fullName>
    </recommendedName>
</protein>
<reference evidence="1 2" key="1">
    <citation type="submission" date="2021-12" db="EMBL/GenBank/DDBJ databases">
        <title>Genome sequencing of bacteria with rrn-lacking chromosome and rrn-plasmid.</title>
        <authorList>
            <person name="Anda M."/>
            <person name="Iwasaki W."/>
        </authorList>
    </citation>
    <scope>NUCLEOTIDE SEQUENCE [LARGE SCALE GENOMIC DNA]</scope>
    <source>
        <strain evidence="1 2">NBRC 15940</strain>
    </source>
</reference>
<comment type="caution">
    <text evidence="1">The sequence shown here is derived from an EMBL/GenBank/DDBJ whole genome shotgun (WGS) entry which is preliminary data.</text>
</comment>
<dbReference type="InterPro" id="IPR015037">
    <property type="entry name" value="DUF1919"/>
</dbReference>
<dbReference type="InterPro" id="IPR037226">
    <property type="entry name" value="CAC2185-like_sf"/>
</dbReference>
<dbReference type="RefSeq" id="WP_338235721.1">
    <property type="nucleotide sequence ID" value="NZ_BQKE01000001.1"/>
</dbReference>
<dbReference type="EMBL" id="BQKE01000001">
    <property type="protein sequence ID" value="GJM59760.1"/>
    <property type="molecule type" value="Genomic_DNA"/>
</dbReference>
<proteinExistence type="predicted"/>
<evidence type="ECO:0008006" key="3">
    <source>
        <dbReference type="Google" id="ProtNLM"/>
    </source>
</evidence>
<dbReference type="Pfam" id="PF08942">
    <property type="entry name" value="DUF1919"/>
    <property type="match status" value="1"/>
</dbReference>
<sequence>MIQILFNSLLLPRKLKKWLYKKYATQSLKGRPFTLLSSNCLGGQTCKEAGIPYNSPTVGLFLYPEDFYELCRAPEYFFHAPLTFIKESKYPSAKKHLEEHHYPIGCLKGEIEIHFLHYKNEEEARTKWNRRVRRINWKNILVITNDQNEFTPEMLSHFDQIKYPKILLSAKELNHPDTVPLSYFKKEAHVGDTFSNRLKIIKDFDLVQWIVKNTP</sequence>
<dbReference type="SUPFAM" id="SSF142795">
    <property type="entry name" value="CAC2185-like"/>
    <property type="match status" value="1"/>
</dbReference>